<comment type="caution">
    <text evidence="1">The sequence shown here is derived from an EMBL/GenBank/DDBJ whole genome shotgun (WGS) entry which is preliminary data.</text>
</comment>
<sequence length="248" mass="29461">MSVEAPRGELRKDDQSFEIKLDVPFKPYERFRKSYWPKKGENPAIVYERYDHTLLLRRRVSLYGIPGWIDVISDDPESWIESLVKGFPIEKPFGETHFEKIYKGRDDIEYTEKPYILRFGFHLQAPAEYAKLLNSYVDVELGKERYMAAWNLSIPRVQRITQWLEDGKQVILPEKNLINLKKESERNGEPGEDARNEEFERVTFVWLPDDLKKLRAIKLTFHRFFDEGDEEQPVEPTVPDRKRLLVRA</sequence>
<organism evidence="1 2">
    <name type="scientific">Candidatus Daviesbacteria bacterium GW2011_GWA2_40_9</name>
    <dbReference type="NCBI Taxonomy" id="1618424"/>
    <lineage>
        <taxon>Bacteria</taxon>
        <taxon>Candidatus Daviesiibacteriota</taxon>
    </lineage>
</organism>
<dbReference type="EMBL" id="LCAB01000010">
    <property type="protein sequence ID" value="KKR82696.1"/>
    <property type="molecule type" value="Genomic_DNA"/>
</dbReference>
<dbReference type="AlphaFoldDB" id="A0A0G0U686"/>
<proteinExistence type="predicted"/>
<evidence type="ECO:0000313" key="2">
    <source>
        <dbReference type="Proteomes" id="UP000034601"/>
    </source>
</evidence>
<name>A0A0G0U686_9BACT</name>
<gene>
    <name evidence="1" type="ORF">UU29_C0010G0042</name>
</gene>
<evidence type="ECO:0000313" key="1">
    <source>
        <dbReference type="EMBL" id="KKR82696.1"/>
    </source>
</evidence>
<reference evidence="1 2" key="1">
    <citation type="journal article" date="2015" name="Nature">
        <title>rRNA introns, odd ribosomes, and small enigmatic genomes across a large radiation of phyla.</title>
        <authorList>
            <person name="Brown C.T."/>
            <person name="Hug L.A."/>
            <person name="Thomas B.C."/>
            <person name="Sharon I."/>
            <person name="Castelle C.J."/>
            <person name="Singh A."/>
            <person name="Wilkins M.J."/>
            <person name="Williams K.H."/>
            <person name="Banfield J.F."/>
        </authorList>
    </citation>
    <scope>NUCLEOTIDE SEQUENCE [LARGE SCALE GENOMIC DNA]</scope>
</reference>
<dbReference type="Proteomes" id="UP000034601">
    <property type="component" value="Unassembled WGS sequence"/>
</dbReference>
<protein>
    <submittedName>
        <fullName evidence="1">Uncharacterized protein</fullName>
    </submittedName>
</protein>
<accession>A0A0G0U686</accession>